<protein>
    <submittedName>
        <fullName evidence="1">Uncharacterized protein</fullName>
    </submittedName>
</protein>
<accession>A0AAN8VIG1</accession>
<reference evidence="1 2" key="1">
    <citation type="submission" date="2023-12" db="EMBL/GenBank/DDBJ databases">
        <title>A high-quality genome assembly for Dillenia turbinata (Dilleniales).</title>
        <authorList>
            <person name="Chanderbali A."/>
        </authorList>
    </citation>
    <scope>NUCLEOTIDE SEQUENCE [LARGE SCALE GENOMIC DNA]</scope>
    <source>
        <strain evidence="1">LSX21</strain>
        <tissue evidence="1">Leaf</tissue>
    </source>
</reference>
<dbReference type="PANTHER" id="PTHR46898:SF3">
    <property type="entry name" value="FUNGAL LIPASE-LIKE DOMAIN-CONTAINING PROTEIN"/>
    <property type="match status" value="1"/>
</dbReference>
<organism evidence="1 2">
    <name type="scientific">Dillenia turbinata</name>
    <dbReference type="NCBI Taxonomy" id="194707"/>
    <lineage>
        <taxon>Eukaryota</taxon>
        <taxon>Viridiplantae</taxon>
        <taxon>Streptophyta</taxon>
        <taxon>Embryophyta</taxon>
        <taxon>Tracheophyta</taxon>
        <taxon>Spermatophyta</taxon>
        <taxon>Magnoliopsida</taxon>
        <taxon>eudicotyledons</taxon>
        <taxon>Gunneridae</taxon>
        <taxon>Pentapetalae</taxon>
        <taxon>Dilleniales</taxon>
        <taxon>Dilleniaceae</taxon>
        <taxon>Dillenia</taxon>
    </lineage>
</organism>
<evidence type="ECO:0000313" key="2">
    <source>
        <dbReference type="Proteomes" id="UP001370490"/>
    </source>
</evidence>
<dbReference type="Proteomes" id="UP001370490">
    <property type="component" value="Unassembled WGS sequence"/>
</dbReference>
<dbReference type="AlphaFoldDB" id="A0AAN8VIG1"/>
<keyword evidence="2" id="KW-1185">Reference proteome</keyword>
<proteinExistence type="predicted"/>
<comment type="caution">
    <text evidence="1">The sequence shown here is derived from an EMBL/GenBank/DDBJ whole genome shotgun (WGS) entry which is preliminary data.</text>
</comment>
<dbReference type="PANTHER" id="PTHR46898">
    <property type="entry name" value="SENESCENCE-ASSOCIATED CARBOXYLESTERASE 101"/>
    <property type="match status" value="1"/>
</dbReference>
<sequence length="131" mass="14460">MVTRKNTNDQPTLPIPFCYQISQFSPNCVVIAFVISPPCTASHLQAPSGELIPLSTIKDHFPLFDLLCSKDDQPFSIHKDAIIQLASLPDDLSRIAKEIGESTTLIVIWHSLGGSIVSLYTLWPLNNIDTI</sequence>
<name>A0AAN8VIG1_9MAGN</name>
<dbReference type="GO" id="GO:0052689">
    <property type="term" value="F:carboxylic ester hydrolase activity"/>
    <property type="evidence" value="ECO:0007669"/>
    <property type="project" value="InterPro"/>
</dbReference>
<dbReference type="GO" id="GO:0006952">
    <property type="term" value="P:defense response"/>
    <property type="evidence" value="ECO:0007669"/>
    <property type="project" value="InterPro"/>
</dbReference>
<dbReference type="InterPro" id="IPR044603">
    <property type="entry name" value="SAG101-like"/>
</dbReference>
<dbReference type="EMBL" id="JBAMMX010000014">
    <property type="protein sequence ID" value="KAK6928228.1"/>
    <property type="molecule type" value="Genomic_DNA"/>
</dbReference>
<gene>
    <name evidence="1" type="ORF">RJ641_006819</name>
</gene>
<evidence type="ECO:0000313" key="1">
    <source>
        <dbReference type="EMBL" id="KAK6928228.1"/>
    </source>
</evidence>